<evidence type="ECO:0000256" key="9">
    <source>
        <dbReference type="ARBA" id="ARBA00022737"/>
    </source>
</evidence>
<evidence type="ECO:0000256" key="8">
    <source>
        <dbReference type="ARBA" id="ARBA00022679"/>
    </source>
</evidence>
<keyword evidence="7" id="KW-0433">Leucine-rich repeat</keyword>
<dbReference type="InterPro" id="IPR029487">
    <property type="entry name" value="NEL_dom"/>
</dbReference>
<feature type="region of interest" description="Disordered" evidence="15">
    <location>
        <begin position="591"/>
        <end position="612"/>
    </location>
</feature>
<keyword evidence="11 14" id="KW-0832">Ubl conjugation</keyword>
<evidence type="ECO:0000259" key="16">
    <source>
        <dbReference type="PROSITE" id="PS52053"/>
    </source>
</evidence>
<comment type="PTM">
    <text evidence="14">Ubiquitinated in the presence of host E1 ubiquitin-activating enzyme, E2 ubiquitin-conjugating enzyme and ubiquitin.</text>
</comment>
<dbReference type="InterPro" id="IPR046673">
    <property type="entry name" value="ToxA_N"/>
</dbReference>
<accession>A0A7D5D7S4</accession>
<evidence type="ECO:0000256" key="5">
    <source>
        <dbReference type="ARBA" id="ARBA00012483"/>
    </source>
</evidence>
<dbReference type="RefSeq" id="WP_176570290.1">
    <property type="nucleotide sequence ID" value="NZ_CP056030.1"/>
</dbReference>
<comment type="similarity">
    <text evidence="4 14">Belongs to the LRR-containing bacterial E3 ligase family.</text>
</comment>
<dbReference type="GO" id="GO:0061630">
    <property type="term" value="F:ubiquitin protein ligase activity"/>
    <property type="evidence" value="ECO:0007669"/>
    <property type="project" value="UniProtKB-EC"/>
</dbReference>
<dbReference type="PANTHER" id="PTHR47114">
    <property type="match status" value="1"/>
</dbReference>
<evidence type="ECO:0000256" key="6">
    <source>
        <dbReference type="ARBA" id="ARBA00022525"/>
    </source>
</evidence>
<proteinExistence type="inferred from homology"/>
<keyword evidence="6 14" id="KW-0964">Secreted</keyword>
<keyword evidence="18" id="KW-1185">Reference proteome</keyword>
<keyword evidence="12" id="KW-0843">Virulence</keyword>
<evidence type="ECO:0000256" key="15">
    <source>
        <dbReference type="SAM" id="MobiDB-lite"/>
    </source>
</evidence>
<dbReference type="Gene3D" id="3.80.10.10">
    <property type="entry name" value="Ribonuclease Inhibitor"/>
    <property type="match status" value="1"/>
</dbReference>
<organism evidence="17 18">
    <name type="scientific">Pseudomonas eucalypticola</name>
    <dbReference type="NCBI Taxonomy" id="2599595"/>
    <lineage>
        <taxon>Bacteria</taxon>
        <taxon>Pseudomonadati</taxon>
        <taxon>Pseudomonadota</taxon>
        <taxon>Gammaproteobacteria</taxon>
        <taxon>Pseudomonadales</taxon>
        <taxon>Pseudomonadaceae</taxon>
        <taxon>Pseudomonas</taxon>
    </lineage>
</organism>
<keyword evidence="10 14" id="KW-0833">Ubl conjugation pathway</keyword>
<feature type="domain" description="NEL" evidence="16">
    <location>
        <begin position="1260"/>
        <end position="1553"/>
    </location>
</feature>
<dbReference type="InterPro" id="IPR032675">
    <property type="entry name" value="LRR_dom_sf"/>
</dbReference>
<dbReference type="GO" id="GO:0005576">
    <property type="term" value="C:extracellular region"/>
    <property type="evidence" value="ECO:0007669"/>
    <property type="project" value="UniProtKB-SubCell"/>
</dbReference>
<evidence type="ECO:0000256" key="10">
    <source>
        <dbReference type="ARBA" id="ARBA00022786"/>
    </source>
</evidence>
<protein>
    <recommendedName>
        <fullName evidence="5">RING-type E3 ubiquitin transferase</fullName>
        <ecNumber evidence="5">2.3.2.27</ecNumber>
    </recommendedName>
</protein>
<evidence type="ECO:0000256" key="13">
    <source>
        <dbReference type="ARBA" id="ARBA00023200"/>
    </source>
</evidence>
<name>A0A7D5D7S4_9PSED</name>
<dbReference type="Pfam" id="PF14496">
    <property type="entry name" value="NEL"/>
    <property type="match status" value="1"/>
</dbReference>
<dbReference type="EC" id="2.3.2.27" evidence="5"/>
<evidence type="ECO:0000256" key="12">
    <source>
        <dbReference type="ARBA" id="ARBA00023026"/>
    </source>
</evidence>
<evidence type="ECO:0000256" key="1">
    <source>
        <dbReference type="ARBA" id="ARBA00000900"/>
    </source>
</evidence>
<comment type="catalytic activity">
    <reaction evidence="1">
        <text>S-ubiquitinyl-[E2 ubiquitin-conjugating enzyme]-L-cysteine + [acceptor protein]-L-lysine = [E2 ubiquitin-conjugating enzyme]-L-cysteine + N(6)-ubiquitinyl-[acceptor protein]-L-lysine.</text>
        <dbReference type="EC" id="2.3.2.27"/>
    </reaction>
</comment>
<dbReference type="Pfam" id="PF20178">
    <property type="entry name" value="ToxA_N"/>
    <property type="match status" value="1"/>
</dbReference>
<sequence length="1553" mass="169724">MATTPDLPAAHPNTAFVLQRLPGWMTALDKPALDALGASLLSEQYLPGGQLATWFSQSSVTRQHALLASQKVRARARAAVSAALGEFKGVMAFAEPLLNERLTRVCGRAVNVHETLLVQVREQASWLGSAVSRTPLEQSLLLAALHNFNPDQVFDPNSGLVTRGGYTIDYVPAPSPARPLPPNTGDQSGDFSDLVPEAVDFPVFQFNPDSKLPITPQVFARECRDLDIGQQYQHYLDRVLLPASVRTTLVAARAAELACLRQVALLKGDIDAATFAMFDQVLEGKPLLREGLPMQAVRLELLQAVLHDVVVFKPATSTAATQPCIVWMPGDSQAPLRQYASAGDFTTALANRLRDPAYRREFLDRVGMASRPDFLQRLTAQLARERVTLGGFTAALPVPLLEHLHDRHMAWLRGEAACLAIPTARVDYLATLDRWEGYLQSGINVLNLAALFVPGLGQVMLPIIAAQAMGELYHGLADLADHHLESGWEHLGGLALNLVVGVVAHQSVKFYGSINPFVEDLVPVELADGSQRLWYPDITAYASELELQPQWLPDAQGLYERDGAAYVALDGRLYLTDVNARTGERVICRPGDPQAYRPPVTSDGRGTWTHQGESPLRWSRARLLQRITPQAAALSDVELEQALSITGEDEAVLRQAVVEGSPPPLEFSDTVARLAAARRVERLVACVRDGQAIPEGWPVPLEVLVEHPRWPSTLVLRLFEGNEPWGVSTDYGEVGNPAARWVSLVRADLASGERMGALLDGLGDSACDALLGHVGSRGRAARVEGLQALLAEQLEGRRPELLPAMVPTEMVPQAPGSEALGRDFPSLESAQQRALIEGATFEELERLKAGRVPLRMAEEARVLLRERRINRAIAGVFQPALANADSVVLNEAWGSTPPAGTIDRNQVATLLGIQRGRQGGFNSPVRVGARIGYPASGRGRLPSFDADLVAGVGELYPNLETTEIFDMLTALERPQPQLRAWLQGKRSELKRLSKRLDQWVSAGKTLYGKNTPQALNRANVAQEITRAARRVTPRVVTHAGMRVGFELNLTGMRLDGLPPLETDFSHIKSLLLQSTGLSGEGPTAFLEQFSELRHLNLRRNELTALPPAVGKMSGLTRLHVSQNRIVWNDACAVTLNPLTRLRDLDLGFNPLGRTPDLASLQALRGVRLPGTGLEDYPVSVLRLPEMSVLDLRHNRLGTLPAEVLAPFAEQTETVRRINRETHLEGNPLSAPTLDALRDQYTVTGNRFGLASFTAPAPVAPGTEGVARWLQGVSGTEHEGLMAKWQALRAEPGGNAFFQVFDELAESSDFRQAETYTDLRDRVWKMIEAATHNTELRETLFTEAAHGTTCGDGASLLFSVLQVRTLVFEASRGVTGEARQLQLLKLAKGLFRLDEVDKAAFADVRGRTTTPDVAEVQLVYRTRLADTLDLPGQPKGMRFARTADVTEQAIATAQANILAMDGTPAMVESVAARDFWAANLRSVKANEARFSAHDTTYVNLVTALHTDAEAGAFNSGRYLKKVEQMVARRDAAEKRLVLELTQEVFDREVQVTEL</sequence>
<dbReference type="GO" id="GO:0016567">
    <property type="term" value="P:protein ubiquitination"/>
    <property type="evidence" value="ECO:0007669"/>
    <property type="project" value="InterPro"/>
</dbReference>
<dbReference type="EMBL" id="CP056030">
    <property type="protein sequence ID" value="QKZ04001.1"/>
    <property type="molecule type" value="Genomic_DNA"/>
</dbReference>
<evidence type="ECO:0000256" key="7">
    <source>
        <dbReference type="ARBA" id="ARBA00022614"/>
    </source>
</evidence>
<reference evidence="17 18" key="1">
    <citation type="submission" date="2020-06" db="EMBL/GenBank/DDBJ databases">
        <title>Pseudomonas eucalypticola sp. nov., an endophyte of Eucalyptus dunnii leaves with biocontrol ability of eucalyptus leaf blight.</title>
        <authorList>
            <person name="Liu Y."/>
            <person name="Song Z."/>
            <person name="Zeng H."/>
            <person name="Lu M."/>
            <person name="Wang X."/>
            <person name="Lian X."/>
            <person name="Zhang Q."/>
        </authorList>
    </citation>
    <scope>NUCLEOTIDE SEQUENCE [LARGE SCALE GENOMIC DNA]</scope>
    <source>
        <strain evidence="17 18">NP-1</strain>
    </source>
</reference>
<keyword evidence="9" id="KW-0677">Repeat</keyword>
<dbReference type="Proteomes" id="UP000509568">
    <property type="component" value="Chromosome"/>
</dbReference>
<evidence type="ECO:0000256" key="2">
    <source>
        <dbReference type="ARBA" id="ARBA00004192"/>
    </source>
</evidence>
<dbReference type="PANTHER" id="PTHR47114:SF2">
    <property type="entry name" value="OLIGODENDROCYTE-MYELIN GLYCOPROTEIN"/>
    <property type="match status" value="1"/>
</dbReference>
<evidence type="ECO:0000256" key="3">
    <source>
        <dbReference type="ARBA" id="ARBA00004613"/>
    </source>
</evidence>
<keyword evidence="13 14" id="KW-1035">Host cytoplasm</keyword>
<dbReference type="Gene3D" id="1.20.58.360">
    <property type="entry name" value="Shigella T3SS effector IpaH defines"/>
    <property type="match status" value="1"/>
</dbReference>
<dbReference type="KEGG" id="pez:HWQ56_09495"/>
<comment type="subcellular location">
    <subcellularLocation>
        <location evidence="2">Host cytoplasm</location>
    </subcellularLocation>
    <subcellularLocation>
        <location evidence="3">Secreted</location>
    </subcellularLocation>
</comment>
<evidence type="ECO:0000256" key="4">
    <source>
        <dbReference type="ARBA" id="ARBA00009868"/>
    </source>
</evidence>
<evidence type="ECO:0000256" key="11">
    <source>
        <dbReference type="ARBA" id="ARBA00022843"/>
    </source>
</evidence>
<dbReference type="InterPro" id="IPR001611">
    <property type="entry name" value="Leu-rich_rpt"/>
</dbReference>
<dbReference type="GO" id="GO:0030430">
    <property type="term" value="C:host cell cytoplasm"/>
    <property type="evidence" value="ECO:0007669"/>
    <property type="project" value="UniProtKB-SubCell"/>
</dbReference>
<gene>
    <name evidence="17" type="ORF">HWQ56_09495</name>
</gene>
<dbReference type="InterPro" id="IPR003591">
    <property type="entry name" value="Leu-rich_rpt_typical-subtyp"/>
</dbReference>
<dbReference type="PROSITE" id="PS51450">
    <property type="entry name" value="LRR"/>
    <property type="match status" value="1"/>
</dbReference>
<feature type="active site" description="Glycyl thioester intermediate" evidence="14">
    <location>
        <position position="1349"/>
    </location>
</feature>
<evidence type="ECO:0000313" key="17">
    <source>
        <dbReference type="EMBL" id="QKZ04001.1"/>
    </source>
</evidence>
<keyword evidence="8 14" id="KW-0808">Transferase</keyword>
<evidence type="ECO:0000313" key="18">
    <source>
        <dbReference type="Proteomes" id="UP000509568"/>
    </source>
</evidence>
<dbReference type="SUPFAM" id="SSF52058">
    <property type="entry name" value="L domain-like"/>
    <property type="match status" value="1"/>
</dbReference>
<dbReference type="Gene3D" id="1.20.1270.130">
    <property type="entry name" value="Shigella T3SS effector IpaH domain"/>
    <property type="match status" value="1"/>
</dbReference>
<dbReference type="SMART" id="SM00369">
    <property type="entry name" value="LRR_TYP"/>
    <property type="match status" value="3"/>
</dbReference>
<dbReference type="PROSITE" id="PS52053">
    <property type="entry name" value="NEL"/>
    <property type="match status" value="1"/>
</dbReference>
<dbReference type="InterPro" id="IPR051071">
    <property type="entry name" value="LRR-bact_E3_ubiq_ligases"/>
</dbReference>
<evidence type="ECO:0000256" key="14">
    <source>
        <dbReference type="PROSITE-ProRule" id="PRU01398"/>
    </source>
</evidence>